<reference evidence="4 5" key="1">
    <citation type="submission" date="2022-11" db="EMBL/GenBank/DDBJ databases">
        <title>Study of microbial diversity in lake waters.</title>
        <authorList>
            <person name="Zhang J."/>
        </authorList>
    </citation>
    <scope>NUCLEOTIDE SEQUENCE [LARGE SCALE GENOMIC DNA]</scope>
    <source>
        <strain evidence="4 5">DT12</strain>
    </source>
</reference>
<dbReference type="RefSeq" id="WP_267151682.1">
    <property type="nucleotide sequence ID" value="NZ_JAPMLT010000004.1"/>
</dbReference>
<dbReference type="Gene3D" id="3.90.79.10">
    <property type="entry name" value="Nucleoside Triphosphate Pyrophosphohydrolase"/>
    <property type="match status" value="1"/>
</dbReference>
<accession>A0ABT3X0K2</accession>
<dbReference type="PANTHER" id="PTHR43046:SF16">
    <property type="entry name" value="ADP-RIBOSE PYROPHOSPHATASE YJHB-RELATED"/>
    <property type="match status" value="1"/>
</dbReference>
<evidence type="ECO:0000256" key="2">
    <source>
        <dbReference type="ARBA" id="ARBA00022801"/>
    </source>
</evidence>
<comment type="caution">
    <text evidence="4">The sequence shown here is derived from an EMBL/GenBank/DDBJ whole genome shotgun (WGS) entry which is preliminary data.</text>
</comment>
<name>A0ABT3X0K2_9BACL</name>
<dbReference type="PROSITE" id="PS51462">
    <property type="entry name" value="NUDIX"/>
    <property type="match status" value="1"/>
</dbReference>
<feature type="domain" description="Nudix hydrolase" evidence="3">
    <location>
        <begin position="6"/>
        <end position="134"/>
    </location>
</feature>
<dbReference type="Pfam" id="PF00293">
    <property type="entry name" value="NUDIX"/>
    <property type="match status" value="1"/>
</dbReference>
<comment type="cofactor">
    <cofactor evidence="1">
        <name>Mg(2+)</name>
        <dbReference type="ChEBI" id="CHEBI:18420"/>
    </cofactor>
</comment>
<keyword evidence="5" id="KW-1185">Reference proteome</keyword>
<dbReference type="EMBL" id="JAPMLT010000004">
    <property type="protein sequence ID" value="MCX7570437.1"/>
    <property type="molecule type" value="Genomic_DNA"/>
</dbReference>
<dbReference type="InterPro" id="IPR020084">
    <property type="entry name" value="NUDIX_hydrolase_CS"/>
</dbReference>
<evidence type="ECO:0000256" key="1">
    <source>
        <dbReference type="ARBA" id="ARBA00001946"/>
    </source>
</evidence>
<proteinExistence type="predicted"/>
<sequence length="146" mass="16710">MTERFKMAVAVHLFLIRGSQVLLLRRYNTGFEDGNYSVVVGHLDGGEDVIAAAVREAKEEAGIDLRREDVRVVGVMHRKARDERVDFFVAADRWSGEIVNCEPDKCDELSWHDRERLPINTIPYIRQALGNFKAGIWFDIMGFQAE</sequence>
<evidence type="ECO:0000313" key="5">
    <source>
        <dbReference type="Proteomes" id="UP001208017"/>
    </source>
</evidence>
<organism evidence="4 5">
    <name type="scientific">Tumebacillus lacus</name>
    <dbReference type="NCBI Taxonomy" id="2995335"/>
    <lineage>
        <taxon>Bacteria</taxon>
        <taxon>Bacillati</taxon>
        <taxon>Bacillota</taxon>
        <taxon>Bacilli</taxon>
        <taxon>Bacillales</taxon>
        <taxon>Alicyclobacillaceae</taxon>
        <taxon>Tumebacillus</taxon>
    </lineage>
</organism>
<evidence type="ECO:0000313" key="4">
    <source>
        <dbReference type="EMBL" id="MCX7570437.1"/>
    </source>
</evidence>
<gene>
    <name evidence="4" type="ORF">OS242_10735</name>
</gene>
<dbReference type="InterPro" id="IPR015797">
    <property type="entry name" value="NUDIX_hydrolase-like_dom_sf"/>
</dbReference>
<protein>
    <submittedName>
        <fullName evidence="4">NUDIX domain-containing protein</fullName>
    </submittedName>
</protein>
<dbReference type="Proteomes" id="UP001208017">
    <property type="component" value="Unassembled WGS sequence"/>
</dbReference>
<dbReference type="CDD" id="cd04683">
    <property type="entry name" value="NUDIX_Hydrolase"/>
    <property type="match status" value="1"/>
</dbReference>
<dbReference type="InterPro" id="IPR000086">
    <property type="entry name" value="NUDIX_hydrolase_dom"/>
</dbReference>
<evidence type="ECO:0000259" key="3">
    <source>
        <dbReference type="PROSITE" id="PS51462"/>
    </source>
</evidence>
<dbReference type="PANTHER" id="PTHR43046">
    <property type="entry name" value="GDP-MANNOSE MANNOSYL HYDROLASE"/>
    <property type="match status" value="1"/>
</dbReference>
<dbReference type="PROSITE" id="PS00893">
    <property type="entry name" value="NUDIX_BOX"/>
    <property type="match status" value="1"/>
</dbReference>
<keyword evidence="2" id="KW-0378">Hydrolase</keyword>
<dbReference type="SUPFAM" id="SSF55811">
    <property type="entry name" value="Nudix"/>
    <property type="match status" value="1"/>
</dbReference>